<organism evidence="2 3">
    <name type="scientific">Acropora cervicornis</name>
    <name type="common">Staghorn coral</name>
    <dbReference type="NCBI Taxonomy" id="6130"/>
    <lineage>
        <taxon>Eukaryota</taxon>
        <taxon>Metazoa</taxon>
        <taxon>Cnidaria</taxon>
        <taxon>Anthozoa</taxon>
        <taxon>Hexacorallia</taxon>
        <taxon>Scleractinia</taxon>
        <taxon>Astrocoeniina</taxon>
        <taxon>Acroporidae</taxon>
        <taxon>Acropora</taxon>
    </lineage>
</organism>
<feature type="region of interest" description="Disordered" evidence="1">
    <location>
        <begin position="114"/>
        <end position="148"/>
    </location>
</feature>
<comment type="caution">
    <text evidence="2">The sequence shown here is derived from an EMBL/GenBank/DDBJ whole genome shotgun (WGS) entry which is preliminary data.</text>
</comment>
<accession>A0AAD9Q245</accession>
<evidence type="ECO:0000256" key="1">
    <source>
        <dbReference type="SAM" id="MobiDB-lite"/>
    </source>
</evidence>
<evidence type="ECO:0000313" key="3">
    <source>
        <dbReference type="Proteomes" id="UP001249851"/>
    </source>
</evidence>
<dbReference type="EMBL" id="JARQWQ010000078">
    <property type="protein sequence ID" value="KAK2553332.1"/>
    <property type="molecule type" value="Genomic_DNA"/>
</dbReference>
<sequence>MESLKELWTKEFLPNTRKEIRKEIDLLKVSLLDLSIDEIEKSQMISTIKNLKEHNEGEKTQIQEIEEDKEASCCIKLYQILMRIMTSGSTTVESENDMYYRLAQDEMIDLDSSVLTPKRRGESSTSASTQTDASELLSTLRQAMNKSS</sequence>
<dbReference type="Proteomes" id="UP001249851">
    <property type="component" value="Unassembled WGS sequence"/>
</dbReference>
<feature type="compositionally biased region" description="Polar residues" evidence="1">
    <location>
        <begin position="136"/>
        <end position="148"/>
    </location>
</feature>
<proteinExistence type="predicted"/>
<name>A0AAD9Q245_ACRCE</name>
<dbReference type="AlphaFoldDB" id="A0AAD9Q245"/>
<reference evidence="2" key="1">
    <citation type="journal article" date="2023" name="G3 (Bethesda)">
        <title>Whole genome assembly and annotation of the endangered Caribbean coral Acropora cervicornis.</title>
        <authorList>
            <person name="Selwyn J.D."/>
            <person name="Vollmer S.V."/>
        </authorList>
    </citation>
    <scope>NUCLEOTIDE SEQUENCE</scope>
    <source>
        <strain evidence="2">K2</strain>
    </source>
</reference>
<protein>
    <submittedName>
        <fullName evidence="2">Uncharacterized protein</fullName>
    </submittedName>
</protein>
<reference evidence="2" key="2">
    <citation type="journal article" date="2023" name="Science">
        <title>Genomic signatures of disease resistance in endangered staghorn corals.</title>
        <authorList>
            <person name="Vollmer S.V."/>
            <person name="Selwyn J.D."/>
            <person name="Despard B.A."/>
            <person name="Roesel C.L."/>
        </authorList>
    </citation>
    <scope>NUCLEOTIDE SEQUENCE</scope>
    <source>
        <strain evidence="2">K2</strain>
    </source>
</reference>
<keyword evidence="3" id="KW-1185">Reference proteome</keyword>
<gene>
    <name evidence="2" type="ORF">P5673_025303</name>
</gene>
<evidence type="ECO:0000313" key="2">
    <source>
        <dbReference type="EMBL" id="KAK2553332.1"/>
    </source>
</evidence>
<feature type="compositionally biased region" description="Low complexity" evidence="1">
    <location>
        <begin position="123"/>
        <end position="134"/>
    </location>
</feature>